<dbReference type="GO" id="GO:0005385">
    <property type="term" value="F:zinc ion transmembrane transporter activity"/>
    <property type="evidence" value="ECO:0007669"/>
    <property type="project" value="TreeGrafter"/>
</dbReference>
<dbReference type="PANTHER" id="PTHR16950">
    <property type="entry name" value="ZINC TRANSPORTER SLC39A7 HISTIDINE-RICH MEMBRANE PROTEIN KE4"/>
    <property type="match status" value="1"/>
</dbReference>
<dbReference type="GO" id="GO:0006882">
    <property type="term" value="P:intracellular zinc ion homeostasis"/>
    <property type="evidence" value="ECO:0007669"/>
    <property type="project" value="TreeGrafter"/>
</dbReference>
<dbReference type="GO" id="GO:0016020">
    <property type="term" value="C:membrane"/>
    <property type="evidence" value="ECO:0007669"/>
    <property type="project" value="UniProtKB-SubCell"/>
</dbReference>
<feature type="transmembrane region" description="Helical" evidence="5">
    <location>
        <begin position="66"/>
        <end position="84"/>
    </location>
</feature>
<evidence type="ECO:0000256" key="5">
    <source>
        <dbReference type="SAM" id="Phobius"/>
    </source>
</evidence>
<reference evidence="7" key="1">
    <citation type="submission" date="2017-09" db="EMBL/GenBank/DDBJ databases">
        <title>Depth-based differentiation of microbial function through sediment-hosted aquifers and enrichment of novel symbionts in the deep terrestrial subsurface.</title>
        <authorList>
            <person name="Probst A.J."/>
            <person name="Ladd B."/>
            <person name="Jarett J.K."/>
            <person name="Geller-Mcgrath D.E."/>
            <person name="Sieber C.M.K."/>
            <person name="Emerson J.B."/>
            <person name="Anantharaman K."/>
            <person name="Thomas B.C."/>
            <person name="Malmstrom R."/>
            <person name="Stieglmeier M."/>
            <person name="Klingl A."/>
            <person name="Woyke T."/>
            <person name="Ryan C.M."/>
            <person name="Banfield J.F."/>
        </authorList>
    </citation>
    <scope>NUCLEOTIDE SEQUENCE [LARGE SCALE GENOMIC DNA]</scope>
</reference>
<feature type="transmembrane region" description="Helical" evidence="5">
    <location>
        <begin position="228"/>
        <end position="246"/>
    </location>
</feature>
<feature type="transmembrane region" description="Helical" evidence="5">
    <location>
        <begin position="168"/>
        <end position="189"/>
    </location>
</feature>
<evidence type="ECO:0000313" key="7">
    <source>
        <dbReference type="Proteomes" id="UP000228568"/>
    </source>
</evidence>
<evidence type="ECO:0000256" key="1">
    <source>
        <dbReference type="ARBA" id="ARBA00004141"/>
    </source>
</evidence>
<sequence>MLNIWLYTLISVLVVSLISLLGVVFISLELERLKSLMALLVSFSAGALFGDAFLHLIPEIADEHGFGLQVSLSILVGIVTLFMVEKIIHWHHCHHLDCNVDDRPIAMMNLIGDFLHNIIDGLVIGASYLISIPVGIATTVAVAIHEIPQEIGDYGVLIHGGFSKKKALFFNFFSALGAVVGAVLALLLSSSMASINVYLISFSAGIFIYIAGSDLIPELHKRTGLRVSIEQLLLFVAGIAIMYWMLFV</sequence>
<evidence type="ECO:0000256" key="4">
    <source>
        <dbReference type="ARBA" id="ARBA00023136"/>
    </source>
</evidence>
<protein>
    <submittedName>
        <fullName evidence="6">ZIP family metal transporter</fullName>
    </submittedName>
</protein>
<comment type="subcellular location">
    <subcellularLocation>
        <location evidence="1">Membrane</location>
        <topology evidence="1">Multi-pass membrane protein</topology>
    </subcellularLocation>
</comment>
<feature type="transmembrane region" description="Helical" evidence="5">
    <location>
        <begin position="35"/>
        <end position="54"/>
    </location>
</feature>
<evidence type="ECO:0000256" key="2">
    <source>
        <dbReference type="ARBA" id="ARBA00022692"/>
    </source>
</evidence>
<accession>A0A2M7VAL7</accession>
<name>A0A2M7VAL7_9BACT</name>
<evidence type="ECO:0000313" key="6">
    <source>
        <dbReference type="EMBL" id="PIZ95817.1"/>
    </source>
</evidence>
<gene>
    <name evidence="6" type="ORF">COX81_00220</name>
</gene>
<dbReference type="PANTHER" id="PTHR16950:SF16">
    <property type="entry name" value="ZINC TRANSPORTER ZIP13"/>
    <property type="match status" value="1"/>
</dbReference>
<dbReference type="Pfam" id="PF02535">
    <property type="entry name" value="Zip"/>
    <property type="match status" value="2"/>
</dbReference>
<dbReference type="Proteomes" id="UP000228568">
    <property type="component" value="Unassembled WGS sequence"/>
</dbReference>
<proteinExistence type="predicted"/>
<evidence type="ECO:0000256" key="3">
    <source>
        <dbReference type="ARBA" id="ARBA00022989"/>
    </source>
</evidence>
<dbReference type="InterPro" id="IPR003689">
    <property type="entry name" value="ZIP"/>
</dbReference>
<dbReference type="AlphaFoldDB" id="A0A2M7VAL7"/>
<organism evidence="6 7">
    <name type="scientific">Candidatus Magasanikbacteria bacterium CG_4_10_14_0_2_um_filter_37_12</name>
    <dbReference type="NCBI Taxonomy" id="1974637"/>
    <lineage>
        <taxon>Bacteria</taxon>
        <taxon>Candidatus Magasanikiibacteriota</taxon>
    </lineage>
</organism>
<comment type="caution">
    <text evidence="6">The sequence shown here is derived from an EMBL/GenBank/DDBJ whole genome shotgun (WGS) entry which is preliminary data.</text>
</comment>
<dbReference type="EMBL" id="PFPK01000003">
    <property type="protein sequence ID" value="PIZ95817.1"/>
    <property type="molecule type" value="Genomic_DNA"/>
</dbReference>
<keyword evidence="4 5" id="KW-0472">Membrane</keyword>
<keyword evidence="3 5" id="KW-1133">Transmembrane helix</keyword>
<keyword evidence="2 5" id="KW-0812">Transmembrane</keyword>
<feature type="transmembrane region" description="Helical" evidence="5">
    <location>
        <begin position="195"/>
        <end position="216"/>
    </location>
</feature>
<feature type="transmembrane region" description="Helical" evidence="5">
    <location>
        <begin position="6"/>
        <end position="28"/>
    </location>
</feature>